<dbReference type="Proteomes" id="UP001152320">
    <property type="component" value="Chromosome 18"/>
</dbReference>
<name>A0A9Q0YM39_HOLLE</name>
<evidence type="ECO:0000313" key="1">
    <source>
        <dbReference type="EMBL" id="KAJ8024973.1"/>
    </source>
</evidence>
<accession>A0A9Q0YM39</accession>
<proteinExistence type="predicted"/>
<gene>
    <name evidence="1" type="ORF">HOLleu_35046</name>
</gene>
<comment type="caution">
    <text evidence="1">The sequence shown here is derived from an EMBL/GenBank/DDBJ whole genome shotgun (WGS) entry which is preliminary data.</text>
</comment>
<protein>
    <submittedName>
        <fullName evidence="1">Uncharacterized protein</fullName>
    </submittedName>
</protein>
<evidence type="ECO:0000313" key="2">
    <source>
        <dbReference type="Proteomes" id="UP001152320"/>
    </source>
</evidence>
<organism evidence="1 2">
    <name type="scientific">Holothuria leucospilota</name>
    <name type="common">Black long sea cucumber</name>
    <name type="synonym">Mertensiothuria leucospilota</name>
    <dbReference type="NCBI Taxonomy" id="206669"/>
    <lineage>
        <taxon>Eukaryota</taxon>
        <taxon>Metazoa</taxon>
        <taxon>Echinodermata</taxon>
        <taxon>Eleutherozoa</taxon>
        <taxon>Echinozoa</taxon>
        <taxon>Holothuroidea</taxon>
        <taxon>Aspidochirotacea</taxon>
        <taxon>Aspidochirotida</taxon>
        <taxon>Holothuriidae</taxon>
        <taxon>Holothuria</taxon>
    </lineage>
</organism>
<keyword evidence="2" id="KW-1185">Reference proteome</keyword>
<reference evidence="1" key="1">
    <citation type="submission" date="2021-10" db="EMBL/GenBank/DDBJ databases">
        <title>Tropical sea cucumber genome reveals ecological adaptation and Cuvierian tubules defense mechanism.</title>
        <authorList>
            <person name="Chen T."/>
        </authorList>
    </citation>
    <scope>NUCLEOTIDE SEQUENCE</scope>
    <source>
        <strain evidence="1">Nanhai2018</strain>
        <tissue evidence="1">Muscle</tissue>
    </source>
</reference>
<sequence>MGPSVANPDCQKYFKTLLLQVTNEQEERLKVEITEKDDVYFATVQVIVGDPPGASRKIAQKIINTAIGKGIMVTENVKIVGAKEHLLAGEL</sequence>
<dbReference type="EMBL" id="JAIZAY010000018">
    <property type="protein sequence ID" value="KAJ8024973.1"/>
    <property type="molecule type" value="Genomic_DNA"/>
</dbReference>
<dbReference type="OrthoDB" id="10287239at2759"/>
<dbReference type="AlphaFoldDB" id="A0A9Q0YM39"/>